<dbReference type="InterPro" id="IPR019494">
    <property type="entry name" value="FIST_C"/>
</dbReference>
<reference evidence="3 4" key="1">
    <citation type="submission" date="2019-10" db="EMBL/GenBank/DDBJ databases">
        <title>Extracellular Electron Transfer in a Candidatus Methanoperedens spp. Enrichment Culture.</title>
        <authorList>
            <person name="Berger S."/>
            <person name="Rangel Shaw D."/>
            <person name="Berben T."/>
            <person name="In 'T Zandt M."/>
            <person name="Frank J."/>
            <person name="Reimann J."/>
            <person name="Jetten M.S.M."/>
            <person name="Welte C.U."/>
        </authorList>
    </citation>
    <scope>NUCLEOTIDE SEQUENCE [LARGE SCALE GENOMIC DNA]</scope>
    <source>
        <strain evidence="3">SB12</strain>
    </source>
</reference>
<evidence type="ECO:0000259" key="1">
    <source>
        <dbReference type="SMART" id="SM00897"/>
    </source>
</evidence>
<dbReference type="GO" id="GO:0016301">
    <property type="term" value="F:kinase activity"/>
    <property type="evidence" value="ECO:0007669"/>
    <property type="project" value="UniProtKB-KW"/>
</dbReference>
<proteinExistence type="predicted"/>
<sequence length="373" mass="40939">MAGFRIQRWDSSDPVAISKRCNELNASLRYCFLLSEKDASLIPVIQKSVPDGLRISGALFPALLADGRFDAAGCIVIEMQAAPEPVILENASSEACMADNAARMAQYVKSLPANEPAALFCIFDALIPNIGTQLDTWYLHVADRVRLFGVNAGSESFTAIDCLFDNERLYRDAVLLQILPDHPGAILEHGYPAPAEFITATSAEGNKIIQIDWQPALDRYRQIMFERKGVEVTRENFYNYAVHFPFGIMRADGEVLVRIPVGLTEDGSIYCIGEIPANSFLTLLDAAAGSHKAPARLAESLNAMSDCSDLLLFYCAGRRLHRGPEAEKEIDEIRSRGGFRSILGALSLGEIGTSHQSRYPLFHNATLVGVPCR</sequence>
<dbReference type="EMBL" id="WBUI01000013">
    <property type="protein sequence ID" value="KAB2931550.1"/>
    <property type="molecule type" value="Genomic_DNA"/>
</dbReference>
<accession>A0A833LWU1</accession>
<dbReference type="Pfam" id="PF08495">
    <property type="entry name" value="FIST"/>
    <property type="match status" value="1"/>
</dbReference>
<comment type="caution">
    <text evidence="3">The sequence shown here is derived from an EMBL/GenBank/DDBJ whole genome shotgun (WGS) entry which is preliminary data.</text>
</comment>
<evidence type="ECO:0000313" key="4">
    <source>
        <dbReference type="Proteomes" id="UP000460298"/>
    </source>
</evidence>
<feature type="domain" description="FIST C-domain" evidence="2">
    <location>
        <begin position="216"/>
        <end position="354"/>
    </location>
</feature>
<feature type="domain" description="FIST" evidence="1">
    <location>
        <begin position="26"/>
        <end position="215"/>
    </location>
</feature>
<name>A0A833LWU1_9LEPT</name>
<organism evidence="3 4">
    <name type="scientific">Leptonema illini</name>
    <dbReference type="NCBI Taxonomy" id="183"/>
    <lineage>
        <taxon>Bacteria</taxon>
        <taxon>Pseudomonadati</taxon>
        <taxon>Spirochaetota</taxon>
        <taxon>Spirochaetia</taxon>
        <taxon>Leptospirales</taxon>
        <taxon>Leptospiraceae</taxon>
        <taxon>Leptonema</taxon>
    </lineage>
</organism>
<protein>
    <submittedName>
        <fullName evidence="3">Histidine kinase</fullName>
    </submittedName>
</protein>
<dbReference type="Pfam" id="PF10442">
    <property type="entry name" value="FIST_C"/>
    <property type="match status" value="1"/>
</dbReference>
<keyword evidence="3" id="KW-0808">Transferase</keyword>
<dbReference type="PANTHER" id="PTHR40252">
    <property type="entry name" value="BLR0328 PROTEIN"/>
    <property type="match status" value="1"/>
</dbReference>
<dbReference type="AlphaFoldDB" id="A0A833LWU1"/>
<evidence type="ECO:0000259" key="2">
    <source>
        <dbReference type="SMART" id="SM01204"/>
    </source>
</evidence>
<dbReference type="Proteomes" id="UP000460298">
    <property type="component" value="Unassembled WGS sequence"/>
</dbReference>
<dbReference type="PANTHER" id="PTHR40252:SF2">
    <property type="entry name" value="BLR0328 PROTEIN"/>
    <property type="match status" value="1"/>
</dbReference>
<keyword evidence="3" id="KW-0418">Kinase</keyword>
<dbReference type="SMART" id="SM00897">
    <property type="entry name" value="FIST"/>
    <property type="match status" value="1"/>
</dbReference>
<gene>
    <name evidence="3" type="ORF">F9K24_13205</name>
</gene>
<evidence type="ECO:0000313" key="3">
    <source>
        <dbReference type="EMBL" id="KAB2931550.1"/>
    </source>
</evidence>
<dbReference type="SMART" id="SM01204">
    <property type="entry name" value="FIST_C"/>
    <property type="match status" value="1"/>
</dbReference>
<dbReference type="InterPro" id="IPR013702">
    <property type="entry name" value="FIST_domain_N"/>
</dbReference>